<feature type="transmembrane region" description="Helical" evidence="6">
    <location>
        <begin position="100"/>
        <end position="126"/>
    </location>
</feature>
<dbReference type="PANTHER" id="PTHR42770:SF7">
    <property type="entry name" value="MEMBRANE PROTEIN"/>
    <property type="match status" value="1"/>
</dbReference>
<dbReference type="Proteomes" id="UP000295500">
    <property type="component" value="Unassembled WGS sequence"/>
</dbReference>
<dbReference type="PIRSF" id="PIRSF006060">
    <property type="entry name" value="AA_transporter"/>
    <property type="match status" value="1"/>
</dbReference>
<evidence type="ECO:0000313" key="7">
    <source>
        <dbReference type="EMBL" id="TDP59017.1"/>
    </source>
</evidence>
<feature type="transmembrane region" description="Helical" evidence="6">
    <location>
        <begin position="250"/>
        <end position="269"/>
    </location>
</feature>
<comment type="caution">
    <text evidence="7">The sequence shown here is derived from an EMBL/GenBank/DDBJ whole genome shotgun (WGS) entry which is preliminary data.</text>
</comment>
<dbReference type="Gene3D" id="1.20.1740.10">
    <property type="entry name" value="Amino acid/polyamine transporter I"/>
    <property type="match status" value="1"/>
</dbReference>
<sequence length="504" mass="55042">MSQDPTAQAAKVTATEDTTLQRSFGMKEAVTITVGNVIGVGLFTTGAQIVGTMGSSVIIATFIAMIISVYPAKLYGEMGAALPFAGGTYKYAQLGLGKPAGVLAGWNFIASLIAVTSGEALAFAFYFKTLFRAFGIELPVSDMVLASIPIILFIITNVRGTEMTGRLQNGFMFFFWGVAIIWFLTMIPNINMPSYVVLPAAMQSTSPWGFIGMVAMIWWCFAGFETCCAMGEEIKYPQINLPRALRLSPYIVFAVNAIFQWFLIGIVPADKIGMIATADAPFAVGMQAAGILGIPMALLAAGIAFGGDFSTLNSSIAVPPRYLFAMAREGSMPKFFAKLHPKYKTPYVAILVLGILSLVLTKYDIKFVAEVSLFADLFYYVIGIAAALGLRIRHPELNRPYKAPFIKAGVPVSIIIYVVMMTQLSTYALISGVIWCAIGLIIYYICRARYGEMEDVKLNDVVLREEIPSPEEKTRMDKEYKLWGTIVLIACIIAITLYVIPFIF</sequence>
<dbReference type="EMBL" id="SNXO01000005">
    <property type="protein sequence ID" value="TDP59017.1"/>
    <property type="molecule type" value="Genomic_DNA"/>
</dbReference>
<accession>A0A4R6QA93</accession>
<keyword evidence="4 6" id="KW-1133">Transmembrane helix</keyword>
<feature type="transmembrane region" description="Helical" evidence="6">
    <location>
        <begin position="404"/>
        <end position="421"/>
    </location>
</feature>
<dbReference type="InterPro" id="IPR050367">
    <property type="entry name" value="APC_superfamily"/>
</dbReference>
<organism evidence="7 8">
    <name type="scientific">Aminicella lysinilytica</name>
    <dbReference type="NCBI Taxonomy" id="433323"/>
    <lineage>
        <taxon>Bacteria</taxon>
        <taxon>Bacillati</taxon>
        <taxon>Bacillota</taxon>
        <taxon>Clostridia</taxon>
        <taxon>Peptostreptococcales</taxon>
        <taxon>Anaerovoracaceae</taxon>
        <taxon>Aminicella</taxon>
    </lineage>
</organism>
<evidence type="ECO:0000256" key="5">
    <source>
        <dbReference type="ARBA" id="ARBA00023136"/>
    </source>
</evidence>
<dbReference type="GO" id="GO:0022857">
    <property type="term" value="F:transmembrane transporter activity"/>
    <property type="evidence" value="ECO:0007669"/>
    <property type="project" value="InterPro"/>
</dbReference>
<dbReference type="PANTHER" id="PTHR42770">
    <property type="entry name" value="AMINO ACID TRANSPORTER-RELATED"/>
    <property type="match status" value="1"/>
</dbReference>
<feature type="transmembrane region" description="Helical" evidence="6">
    <location>
        <begin position="138"/>
        <end position="158"/>
    </location>
</feature>
<dbReference type="GO" id="GO:0005886">
    <property type="term" value="C:plasma membrane"/>
    <property type="evidence" value="ECO:0007669"/>
    <property type="project" value="UniProtKB-SubCell"/>
</dbReference>
<dbReference type="InterPro" id="IPR002293">
    <property type="entry name" value="AA/rel_permease1"/>
</dbReference>
<dbReference type="Pfam" id="PF13520">
    <property type="entry name" value="AA_permease_2"/>
    <property type="match status" value="1"/>
</dbReference>
<feature type="transmembrane region" description="Helical" evidence="6">
    <location>
        <begin position="208"/>
        <end position="229"/>
    </location>
</feature>
<feature type="transmembrane region" description="Helical" evidence="6">
    <location>
        <begin position="347"/>
        <end position="365"/>
    </location>
</feature>
<feature type="transmembrane region" description="Helical" evidence="6">
    <location>
        <begin position="371"/>
        <end position="392"/>
    </location>
</feature>
<evidence type="ECO:0000256" key="2">
    <source>
        <dbReference type="ARBA" id="ARBA00022475"/>
    </source>
</evidence>
<keyword evidence="3 6" id="KW-0812">Transmembrane</keyword>
<gene>
    <name evidence="7" type="ORF">EV211_10587</name>
</gene>
<evidence type="ECO:0000256" key="3">
    <source>
        <dbReference type="ARBA" id="ARBA00022692"/>
    </source>
</evidence>
<feature type="transmembrane region" description="Helical" evidence="6">
    <location>
        <begin position="281"/>
        <end position="305"/>
    </location>
</feature>
<keyword evidence="8" id="KW-1185">Reference proteome</keyword>
<dbReference type="AlphaFoldDB" id="A0A4R6QA93"/>
<feature type="transmembrane region" description="Helical" evidence="6">
    <location>
        <begin position="427"/>
        <end position="446"/>
    </location>
</feature>
<evidence type="ECO:0000256" key="4">
    <source>
        <dbReference type="ARBA" id="ARBA00022989"/>
    </source>
</evidence>
<keyword evidence="5 6" id="KW-0472">Membrane</keyword>
<dbReference type="RefSeq" id="WP_207667977.1">
    <property type="nucleotide sequence ID" value="NZ_SNXO01000005.1"/>
</dbReference>
<proteinExistence type="predicted"/>
<evidence type="ECO:0000256" key="1">
    <source>
        <dbReference type="ARBA" id="ARBA00004651"/>
    </source>
</evidence>
<feature type="transmembrane region" description="Helical" evidence="6">
    <location>
        <begin position="482"/>
        <end position="503"/>
    </location>
</feature>
<feature type="transmembrane region" description="Helical" evidence="6">
    <location>
        <begin position="49"/>
        <end position="70"/>
    </location>
</feature>
<feature type="transmembrane region" description="Helical" evidence="6">
    <location>
        <begin position="170"/>
        <end position="188"/>
    </location>
</feature>
<evidence type="ECO:0000256" key="6">
    <source>
        <dbReference type="SAM" id="Phobius"/>
    </source>
</evidence>
<protein>
    <submittedName>
        <fullName evidence="7">Amino acid/polyamine/organocation transporter (APC superfamily)</fullName>
    </submittedName>
</protein>
<reference evidence="7 8" key="1">
    <citation type="submission" date="2019-03" db="EMBL/GenBank/DDBJ databases">
        <title>Genomic Encyclopedia of Type Strains, Phase IV (KMG-IV): sequencing the most valuable type-strain genomes for metagenomic binning, comparative biology and taxonomic classification.</title>
        <authorList>
            <person name="Goeker M."/>
        </authorList>
    </citation>
    <scope>NUCLEOTIDE SEQUENCE [LARGE SCALE GENOMIC DNA]</scope>
    <source>
        <strain evidence="7 8">DSM 28287</strain>
    </source>
</reference>
<name>A0A4R6QA93_9FIRM</name>
<evidence type="ECO:0000313" key="8">
    <source>
        <dbReference type="Proteomes" id="UP000295500"/>
    </source>
</evidence>
<comment type="subcellular location">
    <subcellularLocation>
        <location evidence="1">Cell membrane</location>
        <topology evidence="1">Multi-pass membrane protein</topology>
    </subcellularLocation>
</comment>
<keyword evidence="2" id="KW-1003">Cell membrane</keyword>